<proteinExistence type="predicted"/>
<protein>
    <submittedName>
        <fullName evidence="2">Uncharacterized protein</fullName>
    </submittedName>
</protein>
<dbReference type="GeneID" id="54588541"/>
<evidence type="ECO:0000256" key="1">
    <source>
        <dbReference type="SAM" id="MobiDB-lite"/>
    </source>
</evidence>
<evidence type="ECO:0000313" key="3">
    <source>
        <dbReference type="Proteomes" id="UP000800094"/>
    </source>
</evidence>
<name>A0A6A6IXU9_9PLEO</name>
<dbReference type="Proteomes" id="UP000800094">
    <property type="component" value="Unassembled WGS sequence"/>
</dbReference>
<feature type="compositionally biased region" description="Acidic residues" evidence="1">
    <location>
        <begin position="33"/>
        <end position="62"/>
    </location>
</feature>
<accession>A0A6A6IXU9</accession>
<gene>
    <name evidence="2" type="ORF">BU26DRAFT_600890</name>
</gene>
<feature type="compositionally biased region" description="Polar residues" evidence="1">
    <location>
        <begin position="9"/>
        <end position="18"/>
    </location>
</feature>
<sequence length="174" mass="19903">MAPPHATRKPSNSTSRVSTRGGHCESRRRIAEQVEDEMDEANEEAEEMDIDEVEAEAVEPEDSQGAGDSKLQQLMVDMVDAQRRRHQVRKQGVYKSYTRCHTDAQEAITSLFDEHEKKAAQAYDAQISRLQSLLKQKAAIEAAMSEKLVNLRKDYIQQSKALEKVVEYRIRELR</sequence>
<dbReference type="RefSeq" id="XP_033690379.1">
    <property type="nucleotide sequence ID" value="XM_033835211.1"/>
</dbReference>
<dbReference type="EMBL" id="ML987190">
    <property type="protein sequence ID" value="KAF2255375.1"/>
    <property type="molecule type" value="Genomic_DNA"/>
</dbReference>
<feature type="compositionally biased region" description="Basic and acidic residues" evidence="1">
    <location>
        <begin position="22"/>
        <end position="32"/>
    </location>
</feature>
<feature type="region of interest" description="Disordered" evidence="1">
    <location>
        <begin position="1"/>
        <end position="70"/>
    </location>
</feature>
<keyword evidence="3" id="KW-1185">Reference proteome</keyword>
<evidence type="ECO:0000313" key="2">
    <source>
        <dbReference type="EMBL" id="KAF2255375.1"/>
    </source>
</evidence>
<dbReference type="OrthoDB" id="3747906at2759"/>
<organism evidence="2 3">
    <name type="scientific">Trematosphaeria pertusa</name>
    <dbReference type="NCBI Taxonomy" id="390896"/>
    <lineage>
        <taxon>Eukaryota</taxon>
        <taxon>Fungi</taxon>
        <taxon>Dikarya</taxon>
        <taxon>Ascomycota</taxon>
        <taxon>Pezizomycotina</taxon>
        <taxon>Dothideomycetes</taxon>
        <taxon>Pleosporomycetidae</taxon>
        <taxon>Pleosporales</taxon>
        <taxon>Massarineae</taxon>
        <taxon>Trematosphaeriaceae</taxon>
        <taxon>Trematosphaeria</taxon>
    </lineage>
</organism>
<reference evidence="2" key="1">
    <citation type="journal article" date="2020" name="Stud. Mycol.">
        <title>101 Dothideomycetes genomes: a test case for predicting lifestyles and emergence of pathogens.</title>
        <authorList>
            <person name="Haridas S."/>
            <person name="Albert R."/>
            <person name="Binder M."/>
            <person name="Bloem J."/>
            <person name="Labutti K."/>
            <person name="Salamov A."/>
            <person name="Andreopoulos B."/>
            <person name="Baker S."/>
            <person name="Barry K."/>
            <person name="Bills G."/>
            <person name="Bluhm B."/>
            <person name="Cannon C."/>
            <person name="Castanera R."/>
            <person name="Culley D."/>
            <person name="Daum C."/>
            <person name="Ezra D."/>
            <person name="Gonzalez J."/>
            <person name="Henrissat B."/>
            <person name="Kuo A."/>
            <person name="Liang C."/>
            <person name="Lipzen A."/>
            <person name="Lutzoni F."/>
            <person name="Magnuson J."/>
            <person name="Mondo S."/>
            <person name="Nolan M."/>
            <person name="Ohm R."/>
            <person name="Pangilinan J."/>
            <person name="Park H.-J."/>
            <person name="Ramirez L."/>
            <person name="Alfaro M."/>
            <person name="Sun H."/>
            <person name="Tritt A."/>
            <person name="Yoshinaga Y."/>
            <person name="Zwiers L.-H."/>
            <person name="Turgeon B."/>
            <person name="Goodwin S."/>
            <person name="Spatafora J."/>
            <person name="Crous P."/>
            <person name="Grigoriev I."/>
        </authorList>
    </citation>
    <scope>NUCLEOTIDE SEQUENCE</scope>
    <source>
        <strain evidence="2">CBS 122368</strain>
    </source>
</reference>
<dbReference type="AlphaFoldDB" id="A0A6A6IXU9"/>